<dbReference type="GO" id="GO:0003700">
    <property type="term" value="F:DNA-binding transcription factor activity"/>
    <property type="evidence" value="ECO:0007669"/>
    <property type="project" value="TreeGrafter"/>
</dbReference>
<sequence length="188" mass="20319">MSTHDDLRAIALAEFAANGYAGTSLQRIAEVAGVSKASVLYHFSSKEALLEASVGPAIDRLTTIIDAVDGTLDDREARHAFVEQFVDLLLEHRLEVFLFINQGAGLEDVPVVDRANLVVERLAQFFCTAASTTEDQLRFGMALGGAAYVLSVKTQPSPRELPVDEVRAALVRIVNELLDPIVVVAGTR</sequence>
<dbReference type="RefSeq" id="WP_163471295.1">
    <property type="nucleotide sequence ID" value="NZ_JAAGWZ010000001.1"/>
</dbReference>
<keyword evidence="2 4" id="KW-0238">DNA-binding</keyword>
<dbReference type="Gene3D" id="1.10.357.10">
    <property type="entry name" value="Tetracycline Repressor, domain 2"/>
    <property type="match status" value="1"/>
</dbReference>
<gene>
    <name evidence="6" type="ORF">G3T37_00070</name>
</gene>
<name>A0A7C9PL10_9MICO</name>
<dbReference type="AlphaFoldDB" id="A0A7C9PL10"/>
<evidence type="ECO:0000313" key="6">
    <source>
        <dbReference type="EMBL" id="NEM89747.1"/>
    </source>
</evidence>
<dbReference type="EMBL" id="JAAGWZ010000001">
    <property type="protein sequence ID" value="NEM89747.1"/>
    <property type="molecule type" value="Genomic_DNA"/>
</dbReference>
<reference evidence="6 7" key="1">
    <citation type="journal article" date="2014" name="Int. J. Syst. Evol. Microbiol.">
        <title>Description of Galbitalea soli gen. nov., sp. nov., and Frondihabitans sucicola sp. nov.</title>
        <authorList>
            <person name="Kim S.J."/>
            <person name="Lim J.M."/>
            <person name="Ahn J.H."/>
            <person name="Weon H.Y."/>
            <person name="Hamada M."/>
            <person name="Suzuki K."/>
            <person name="Ahn T.Y."/>
            <person name="Kwon S.W."/>
        </authorList>
    </citation>
    <scope>NUCLEOTIDE SEQUENCE [LARGE SCALE GENOMIC DNA]</scope>
    <source>
        <strain evidence="6 7">NBRC 108727</strain>
    </source>
</reference>
<evidence type="ECO:0000259" key="5">
    <source>
        <dbReference type="PROSITE" id="PS50977"/>
    </source>
</evidence>
<dbReference type="Proteomes" id="UP000479756">
    <property type="component" value="Unassembled WGS sequence"/>
</dbReference>
<protein>
    <submittedName>
        <fullName evidence="6">TetR/AcrR family transcriptional regulator</fullName>
    </submittedName>
</protein>
<evidence type="ECO:0000256" key="3">
    <source>
        <dbReference type="ARBA" id="ARBA00023163"/>
    </source>
</evidence>
<evidence type="ECO:0000256" key="4">
    <source>
        <dbReference type="PROSITE-ProRule" id="PRU00335"/>
    </source>
</evidence>
<organism evidence="6 7">
    <name type="scientific">Galbitalea soli</name>
    <dbReference type="NCBI Taxonomy" id="1268042"/>
    <lineage>
        <taxon>Bacteria</taxon>
        <taxon>Bacillati</taxon>
        <taxon>Actinomycetota</taxon>
        <taxon>Actinomycetes</taxon>
        <taxon>Micrococcales</taxon>
        <taxon>Microbacteriaceae</taxon>
        <taxon>Galbitalea</taxon>
    </lineage>
</organism>
<dbReference type="InterPro" id="IPR001647">
    <property type="entry name" value="HTH_TetR"/>
</dbReference>
<dbReference type="PANTHER" id="PTHR30055:SF234">
    <property type="entry name" value="HTH-TYPE TRANSCRIPTIONAL REGULATOR BETI"/>
    <property type="match status" value="1"/>
</dbReference>
<accession>A0A7C9PL10</accession>
<evidence type="ECO:0000256" key="1">
    <source>
        <dbReference type="ARBA" id="ARBA00023015"/>
    </source>
</evidence>
<keyword evidence="7" id="KW-1185">Reference proteome</keyword>
<dbReference type="SUPFAM" id="SSF46689">
    <property type="entry name" value="Homeodomain-like"/>
    <property type="match status" value="1"/>
</dbReference>
<keyword evidence="1" id="KW-0805">Transcription regulation</keyword>
<evidence type="ECO:0000313" key="7">
    <source>
        <dbReference type="Proteomes" id="UP000479756"/>
    </source>
</evidence>
<keyword evidence="3" id="KW-0804">Transcription</keyword>
<proteinExistence type="predicted"/>
<feature type="DNA-binding region" description="H-T-H motif" evidence="4">
    <location>
        <begin position="24"/>
        <end position="43"/>
    </location>
</feature>
<dbReference type="PRINTS" id="PR00455">
    <property type="entry name" value="HTHTETR"/>
</dbReference>
<dbReference type="Pfam" id="PF00440">
    <property type="entry name" value="TetR_N"/>
    <property type="match status" value="1"/>
</dbReference>
<feature type="domain" description="HTH tetR-type" evidence="5">
    <location>
        <begin position="1"/>
        <end position="61"/>
    </location>
</feature>
<evidence type="ECO:0000256" key="2">
    <source>
        <dbReference type="ARBA" id="ARBA00023125"/>
    </source>
</evidence>
<dbReference type="InterPro" id="IPR009057">
    <property type="entry name" value="Homeodomain-like_sf"/>
</dbReference>
<comment type="caution">
    <text evidence="6">The sequence shown here is derived from an EMBL/GenBank/DDBJ whole genome shotgun (WGS) entry which is preliminary data.</text>
</comment>
<dbReference type="PANTHER" id="PTHR30055">
    <property type="entry name" value="HTH-TYPE TRANSCRIPTIONAL REGULATOR RUTR"/>
    <property type="match status" value="1"/>
</dbReference>
<dbReference type="InterPro" id="IPR050109">
    <property type="entry name" value="HTH-type_TetR-like_transc_reg"/>
</dbReference>
<dbReference type="PROSITE" id="PS50977">
    <property type="entry name" value="HTH_TETR_2"/>
    <property type="match status" value="1"/>
</dbReference>
<dbReference type="GO" id="GO:0000976">
    <property type="term" value="F:transcription cis-regulatory region binding"/>
    <property type="evidence" value="ECO:0007669"/>
    <property type="project" value="TreeGrafter"/>
</dbReference>